<comment type="caution">
    <text evidence="2">The sequence shown here is derived from an EMBL/GenBank/DDBJ whole genome shotgun (WGS) entry which is preliminary data.</text>
</comment>
<evidence type="ECO:0000313" key="3">
    <source>
        <dbReference type="Proteomes" id="UP000772434"/>
    </source>
</evidence>
<evidence type="ECO:0000259" key="1">
    <source>
        <dbReference type="Pfam" id="PF00270"/>
    </source>
</evidence>
<dbReference type="Proteomes" id="UP000772434">
    <property type="component" value="Unassembled WGS sequence"/>
</dbReference>
<dbReference type="EMBL" id="JADNRY010000213">
    <property type="protein sequence ID" value="KAF9061136.1"/>
    <property type="molecule type" value="Genomic_DNA"/>
</dbReference>
<dbReference type="InterPro" id="IPR011545">
    <property type="entry name" value="DEAD/DEAH_box_helicase_dom"/>
</dbReference>
<organism evidence="2 3">
    <name type="scientific">Rhodocollybia butyracea</name>
    <dbReference type="NCBI Taxonomy" id="206335"/>
    <lineage>
        <taxon>Eukaryota</taxon>
        <taxon>Fungi</taxon>
        <taxon>Dikarya</taxon>
        <taxon>Basidiomycota</taxon>
        <taxon>Agaricomycotina</taxon>
        <taxon>Agaricomycetes</taxon>
        <taxon>Agaricomycetidae</taxon>
        <taxon>Agaricales</taxon>
        <taxon>Marasmiineae</taxon>
        <taxon>Omphalotaceae</taxon>
        <taxon>Rhodocollybia</taxon>
    </lineage>
</organism>
<dbReference type="GO" id="GO:0005524">
    <property type="term" value="F:ATP binding"/>
    <property type="evidence" value="ECO:0007669"/>
    <property type="project" value="InterPro"/>
</dbReference>
<dbReference type="InterPro" id="IPR027417">
    <property type="entry name" value="P-loop_NTPase"/>
</dbReference>
<protein>
    <recommendedName>
        <fullName evidence="1">DEAD/DEAH-box helicase domain-containing protein</fullName>
    </recommendedName>
</protein>
<name>A0A9P5PD41_9AGAR</name>
<dbReference type="Pfam" id="PF00270">
    <property type="entry name" value="DEAD"/>
    <property type="match status" value="1"/>
</dbReference>
<reference evidence="2" key="1">
    <citation type="submission" date="2020-11" db="EMBL/GenBank/DDBJ databases">
        <authorList>
            <consortium name="DOE Joint Genome Institute"/>
            <person name="Ahrendt S."/>
            <person name="Riley R."/>
            <person name="Andreopoulos W."/>
            <person name="Labutti K."/>
            <person name="Pangilinan J."/>
            <person name="Ruiz-Duenas F.J."/>
            <person name="Barrasa J.M."/>
            <person name="Sanchez-Garcia M."/>
            <person name="Camarero S."/>
            <person name="Miyauchi S."/>
            <person name="Serrano A."/>
            <person name="Linde D."/>
            <person name="Babiker R."/>
            <person name="Drula E."/>
            <person name="Ayuso-Fernandez I."/>
            <person name="Pacheco R."/>
            <person name="Padilla G."/>
            <person name="Ferreira P."/>
            <person name="Barriuso J."/>
            <person name="Kellner H."/>
            <person name="Castanera R."/>
            <person name="Alfaro M."/>
            <person name="Ramirez L."/>
            <person name="Pisabarro A.G."/>
            <person name="Kuo A."/>
            <person name="Tritt A."/>
            <person name="Lipzen A."/>
            <person name="He G."/>
            <person name="Yan M."/>
            <person name="Ng V."/>
            <person name="Cullen D."/>
            <person name="Martin F."/>
            <person name="Rosso M.-N."/>
            <person name="Henrissat B."/>
            <person name="Hibbett D."/>
            <person name="Martinez A.T."/>
            <person name="Grigoriev I.V."/>
        </authorList>
    </citation>
    <scope>NUCLEOTIDE SEQUENCE</scope>
    <source>
        <strain evidence="2">AH 40177</strain>
    </source>
</reference>
<proteinExistence type="predicted"/>
<accession>A0A9P5PD41</accession>
<dbReference type="AlphaFoldDB" id="A0A9P5PD41"/>
<dbReference type="GO" id="GO:0003676">
    <property type="term" value="F:nucleic acid binding"/>
    <property type="evidence" value="ECO:0007669"/>
    <property type="project" value="InterPro"/>
</dbReference>
<dbReference type="OrthoDB" id="3260945at2759"/>
<keyword evidence="3" id="KW-1185">Reference proteome</keyword>
<sequence length="156" mass="17379">MLPCVSFTSNKGINTSKSIVTKLIPKWKDGLHKIQLTCIPKILNLKDVFAIEATGGGKSALFGIPVVYPTFDIPICSKPVGIVVTPTKGLASNIVSVLMFLFCFFNLTCSNSGETTWHHWVCLHVRKSLCQATSWDRHCQRNHILPIHYGKEKQLI</sequence>
<dbReference type="Gene3D" id="3.40.50.300">
    <property type="entry name" value="P-loop containing nucleotide triphosphate hydrolases"/>
    <property type="match status" value="1"/>
</dbReference>
<feature type="domain" description="DEAD/DEAH-box helicase" evidence="1">
    <location>
        <begin position="33"/>
        <end position="116"/>
    </location>
</feature>
<evidence type="ECO:0000313" key="2">
    <source>
        <dbReference type="EMBL" id="KAF9061136.1"/>
    </source>
</evidence>
<gene>
    <name evidence="2" type="ORF">BDP27DRAFT_1235731</name>
</gene>
<dbReference type="SUPFAM" id="SSF52540">
    <property type="entry name" value="P-loop containing nucleoside triphosphate hydrolases"/>
    <property type="match status" value="1"/>
</dbReference>